<feature type="transmembrane region" description="Helical" evidence="13">
    <location>
        <begin position="580"/>
        <end position="601"/>
    </location>
</feature>
<dbReference type="PRINTS" id="PR00593">
    <property type="entry name" value="MTABOTROPICR"/>
</dbReference>
<evidence type="ECO:0000256" key="4">
    <source>
        <dbReference type="ARBA" id="ARBA00022692"/>
    </source>
</evidence>
<keyword evidence="11" id="KW-0807">Transducer</keyword>
<accession>A0A1S3H7R1</accession>
<dbReference type="RefSeq" id="XP_013382155.1">
    <property type="nucleotide sequence ID" value="XM_013526701.1"/>
</dbReference>
<dbReference type="InterPro" id="IPR050726">
    <property type="entry name" value="mGluR"/>
</dbReference>
<evidence type="ECO:0000256" key="12">
    <source>
        <dbReference type="SAM" id="MobiDB-lite"/>
    </source>
</evidence>
<dbReference type="InterPro" id="IPR000162">
    <property type="entry name" value="GPCR_3_mtglu_rcpt"/>
</dbReference>
<dbReference type="GeneID" id="106152956"/>
<dbReference type="InterPro" id="IPR000337">
    <property type="entry name" value="GPCR_3"/>
</dbReference>
<dbReference type="PROSITE" id="PS50259">
    <property type="entry name" value="G_PROTEIN_RECEP_F3_4"/>
    <property type="match status" value="1"/>
</dbReference>
<dbReference type="PANTHER" id="PTHR24060">
    <property type="entry name" value="METABOTROPIC GLUTAMATE RECEPTOR"/>
    <property type="match status" value="1"/>
</dbReference>
<evidence type="ECO:0000256" key="5">
    <source>
        <dbReference type="ARBA" id="ARBA00022729"/>
    </source>
</evidence>
<dbReference type="SUPFAM" id="SSF53822">
    <property type="entry name" value="Periplasmic binding protein-like I"/>
    <property type="match status" value="1"/>
</dbReference>
<dbReference type="CDD" id="cd15045">
    <property type="entry name" value="7tmC_mGluRs"/>
    <property type="match status" value="1"/>
</dbReference>
<gene>
    <name evidence="16" type="primary">LOC106152956</name>
</gene>
<keyword evidence="10" id="KW-0325">Glycoprotein</keyword>
<comment type="similarity">
    <text evidence="2">Belongs to the G-protein coupled receptor 3 family.</text>
</comment>
<dbReference type="AlphaFoldDB" id="A0A1S3H7R1"/>
<keyword evidence="6 13" id="KW-1133">Transmembrane helix</keyword>
<evidence type="ECO:0000256" key="1">
    <source>
        <dbReference type="ARBA" id="ARBA00004651"/>
    </source>
</evidence>
<dbReference type="OrthoDB" id="425344at2759"/>
<evidence type="ECO:0000256" key="10">
    <source>
        <dbReference type="ARBA" id="ARBA00023180"/>
    </source>
</evidence>
<feature type="domain" description="G-protein coupled receptors family 3 profile" evidence="14">
    <location>
        <begin position="543"/>
        <end position="807"/>
    </location>
</feature>
<feature type="compositionally biased region" description="Basic and acidic residues" evidence="12">
    <location>
        <begin position="979"/>
        <end position="993"/>
    </location>
</feature>
<evidence type="ECO:0000256" key="7">
    <source>
        <dbReference type="ARBA" id="ARBA00023040"/>
    </source>
</evidence>
<evidence type="ECO:0000256" key="6">
    <source>
        <dbReference type="ARBA" id="ARBA00022989"/>
    </source>
</evidence>
<dbReference type="PRINTS" id="PR00248">
    <property type="entry name" value="GPCRMGR"/>
</dbReference>
<dbReference type="KEGG" id="lak:106152956"/>
<dbReference type="Gene3D" id="3.40.50.2300">
    <property type="match status" value="2"/>
</dbReference>
<reference evidence="16" key="1">
    <citation type="submission" date="2025-08" db="UniProtKB">
        <authorList>
            <consortium name="RefSeq"/>
        </authorList>
    </citation>
    <scope>IDENTIFICATION</scope>
    <source>
        <tissue evidence="16">Gonads</tissue>
    </source>
</reference>
<dbReference type="STRING" id="7574.A0A1S3H7R1"/>
<keyword evidence="8 13" id="KW-0472">Membrane</keyword>
<name>A0A1S3H7R1_LINAN</name>
<dbReference type="FunFam" id="3.40.50.2300:FF:000145">
    <property type="entry name" value="Glutamate receptor, metabotropic"/>
    <property type="match status" value="1"/>
</dbReference>
<feature type="transmembrane region" description="Helical" evidence="13">
    <location>
        <begin position="655"/>
        <end position="676"/>
    </location>
</feature>
<dbReference type="InterPro" id="IPR001828">
    <property type="entry name" value="ANF_lig-bd_rcpt"/>
</dbReference>
<dbReference type="GO" id="GO:0004930">
    <property type="term" value="F:G protein-coupled receptor activity"/>
    <property type="evidence" value="ECO:0007669"/>
    <property type="project" value="UniProtKB-KW"/>
</dbReference>
<organism evidence="15 16">
    <name type="scientific">Lingula anatina</name>
    <name type="common">Brachiopod</name>
    <name type="synonym">Lingula unguis</name>
    <dbReference type="NCBI Taxonomy" id="7574"/>
    <lineage>
        <taxon>Eukaryota</taxon>
        <taxon>Metazoa</taxon>
        <taxon>Spiralia</taxon>
        <taxon>Lophotrochozoa</taxon>
        <taxon>Brachiopoda</taxon>
        <taxon>Linguliformea</taxon>
        <taxon>Lingulata</taxon>
        <taxon>Lingulida</taxon>
        <taxon>Linguloidea</taxon>
        <taxon>Lingulidae</taxon>
        <taxon>Lingula</taxon>
    </lineage>
</organism>
<feature type="transmembrane region" description="Helical" evidence="13">
    <location>
        <begin position="734"/>
        <end position="757"/>
    </location>
</feature>
<keyword evidence="4 13" id="KW-0812">Transmembrane</keyword>
<evidence type="ECO:0000313" key="16">
    <source>
        <dbReference type="RefSeq" id="XP_013382155.1"/>
    </source>
</evidence>
<dbReference type="InterPro" id="IPR017978">
    <property type="entry name" value="GPCR_3_C"/>
</dbReference>
<evidence type="ECO:0000313" key="15">
    <source>
        <dbReference type="Proteomes" id="UP000085678"/>
    </source>
</evidence>
<dbReference type="Proteomes" id="UP000085678">
    <property type="component" value="Unplaced"/>
</dbReference>
<feature type="transmembrane region" description="Helical" evidence="13">
    <location>
        <begin position="703"/>
        <end position="722"/>
    </location>
</feature>
<evidence type="ECO:0000259" key="14">
    <source>
        <dbReference type="PROSITE" id="PS50259"/>
    </source>
</evidence>
<keyword evidence="5" id="KW-0732">Signal</keyword>
<comment type="subcellular location">
    <subcellularLocation>
        <location evidence="1">Cell membrane</location>
        <topology evidence="1">Multi-pass membrane protein</topology>
    </subcellularLocation>
</comment>
<dbReference type="Pfam" id="PF00003">
    <property type="entry name" value="7tm_3"/>
    <property type="match status" value="1"/>
</dbReference>
<keyword evidence="3" id="KW-1003">Cell membrane</keyword>
<dbReference type="FunFam" id="2.10.50.30:FF:000004">
    <property type="entry name" value="Taste receptor type 1 member 3-like protein"/>
    <property type="match status" value="1"/>
</dbReference>
<feature type="transmembrane region" description="Helical" evidence="13">
    <location>
        <begin position="542"/>
        <end position="568"/>
    </location>
</feature>
<feature type="transmembrane region" description="Helical" evidence="13">
    <location>
        <begin position="763"/>
        <end position="785"/>
    </location>
</feature>
<dbReference type="InterPro" id="IPR028082">
    <property type="entry name" value="Peripla_BP_I"/>
</dbReference>
<dbReference type="InterPro" id="IPR038550">
    <property type="entry name" value="GPCR_3_9-Cys_sf"/>
</dbReference>
<evidence type="ECO:0000256" key="2">
    <source>
        <dbReference type="ARBA" id="ARBA00007242"/>
    </source>
</evidence>
<feature type="region of interest" description="Disordered" evidence="12">
    <location>
        <begin position="971"/>
        <end position="993"/>
    </location>
</feature>
<keyword evidence="7" id="KW-0297">G-protein coupled receptor</keyword>
<evidence type="ECO:0000256" key="3">
    <source>
        <dbReference type="ARBA" id="ARBA00022475"/>
    </source>
</evidence>
<dbReference type="Pfam" id="PF01094">
    <property type="entry name" value="ANF_receptor"/>
    <property type="match status" value="1"/>
</dbReference>
<sequence length="1033" mass="115402">MTLKVFQNDCLKGSDMDDKKYTVHNSFLPGFRLGAVSLDRCGNTAYVLEQLADFVQSLVSRISGPDDDGLSYTCQDGTKPELVPGPVDFHKMVGVVGGSSSTVSIYVANLLQLFKVPQISYASSSPDLSDKKRFPYFQRTVPSDANQARAIVELLTHNKWTFISALYLDNHYGRGGFSELEKRAEDAGICFALRRVVEDANLGIDYYKMLVEELLEKQDARVVVLYLYTAQVRPLFEAVDAMMSKKRESLTKLIWIGTDAWSASQSVVEGLEHVAENAIATQPMAAILPGFDDYFTNLNPGNNKRNPWFSEFWADHFNCNYGGYPIDDVLNETRQECTGSEKIDLSSGYTQQLDLHFVHDAVYAFAHALKNMHSAYCGPNFKGLCHAMTPENLNRTALLHFIKTVNFTKEATGQEFTFVNGIDGQPQYTYMHFKKFNSSEYRWSIVGNYSGGKGSPIMELSPAFLQDLKLYPGSSCREECLLGQKKDHVQDNSCCWVCTNCTENQFLPHPEECETCDLGTWPNREYNACEPLPLTHMSHLSAWAIGPCVFAVVGMVLCIVIGIVFYVYRDTPVIMASGRELSYVLLAGIFLSYSSPLIFVAKPSPITCALTRILLGVCYTVCYAAILTKTNRIARIFFHDASSTTKTKFTDQKSCLMIVFFFTLVELIILAVWMILVPPEADHIYPTKRENILICAGGDGFDYLLALAYPFLLIILCTVYAVKTRKTPDGFNEARYIAFTNYTTCVLWLAFVTMYIATPTHDIRVFTMCMAVALSGTVQLVCLFMPKVYTVLLHPEKNTRQAVMTKKKSTIITSTGTSGGKGSFSQKTHEKISDSVRLAIPATDNCSSGIMSVDSALNLSQTIDAKGHRSTPRCVSIQEIQTTVETHAVTNQPHGALLTEKHGTDFSDTAREQKEQELKRTSGIFGGGQHWRYHPRIPGAKDTFSNPPLYTSRSKPSSLYVIPLGDDTVRSHVTSTSRTDSRSMHVNRTEEDLSRLRSLRQIHSAPNSRPGSPYDTMLWQIEKLSGSHYQLNL</sequence>
<dbReference type="InParanoid" id="A0A1S3H7R1"/>
<dbReference type="GO" id="GO:0005886">
    <property type="term" value="C:plasma membrane"/>
    <property type="evidence" value="ECO:0007669"/>
    <property type="project" value="UniProtKB-SubCell"/>
</dbReference>
<keyword evidence="9" id="KW-0675">Receptor</keyword>
<evidence type="ECO:0000256" key="13">
    <source>
        <dbReference type="SAM" id="Phobius"/>
    </source>
</evidence>
<keyword evidence="15" id="KW-1185">Reference proteome</keyword>
<evidence type="ECO:0000256" key="9">
    <source>
        <dbReference type="ARBA" id="ARBA00023170"/>
    </source>
</evidence>
<evidence type="ECO:0000256" key="8">
    <source>
        <dbReference type="ARBA" id="ARBA00023136"/>
    </source>
</evidence>
<feature type="transmembrane region" description="Helical" evidence="13">
    <location>
        <begin position="613"/>
        <end position="634"/>
    </location>
</feature>
<proteinExistence type="inferred from homology"/>
<dbReference type="Gene3D" id="2.10.50.30">
    <property type="entry name" value="GPCR, family 3, nine cysteines domain"/>
    <property type="match status" value="1"/>
</dbReference>
<evidence type="ECO:0000256" key="11">
    <source>
        <dbReference type="ARBA" id="ARBA00023224"/>
    </source>
</evidence>
<protein>
    <submittedName>
        <fullName evidence="16">Metabotropic glutamate receptor 2-like</fullName>
    </submittedName>
</protein>